<feature type="chain" id="PRO_5046662392" evidence="1">
    <location>
        <begin position="25"/>
        <end position="100"/>
    </location>
</feature>
<comment type="caution">
    <text evidence="2">The sequence shown here is derived from an EMBL/GenBank/DDBJ whole genome shotgun (WGS) entry which is preliminary data.</text>
</comment>
<keyword evidence="3" id="KW-1185">Reference proteome</keyword>
<reference evidence="2 3" key="1">
    <citation type="submission" date="2022-03" db="EMBL/GenBank/DDBJ databases">
        <title>Luteimonas soily sp. nov., a novel bacterium isolated from the soil.</title>
        <authorList>
            <person name="Zhang X."/>
        </authorList>
    </citation>
    <scope>NUCLEOTIDE SEQUENCE [LARGE SCALE GENOMIC DNA]</scope>
    <source>
        <strain evidence="2 3">50</strain>
    </source>
</reference>
<dbReference type="EMBL" id="JALGCL010000001">
    <property type="protein sequence ID" value="MCJ0825152.1"/>
    <property type="molecule type" value="Genomic_DNA"/>
</dbReference>
<proteinExistence type="predicted"/>
<name>A0ABT0A2F3_9GAMM</name>
<dbReference type="Proteomes" id="UP001165423">
    <property type="component" value="Unassembled WGS sequence"/>
</dbReference>
<evidence type="ECO:0000313" key="2">
    <source>
        <dbReference type="EMBL" id="MCJ0825152.1"/>
    </source>
</evidence>
<evidence type="ECO:0000256" key="1">
    <source>
        <dbReference type="SAM" id="SignalP"/>
    </source>
</evidence>
<dbReference type="RefSeq" id="WP_243319343.1">
    <property type="nucleotide sequence ID" value="NZ_JALGCL010000001.1"/>
</dbReference>
<organism evidence="2 3">
    <name type="scientific">Cognatiluteimonas sedimenti</name>
    <dbReference type="NCBI Taxonomy" id="2927791"/>
    <lineage>
        <taxon>Bacteria</taxon>
        <taxon>Pseudomonadati</taxon>
        <taxon>Pseudomonadota</taxon>
        <taxon>Gammaproteobacteria</taxon>
        <taxon>Lysobacterales</taxon>
        <taxon>Lysobacteraceae</taxon>
        <taxon>Cognatiluteimonas</taxon>
    </lineage>
</organism>
<feature type="signal peptide" evidence="1">
    <location>
        <begin position="1"/>
        <end position="24"/>
    </location>
</feature>
<evidence type="ECO:0000313" key="3">
    <source>
        <dbReference type="Proteomes" id="UP001165423"/>
    </source>
</evidence>
<accession>A0ABT0A2F3</accession>
<protein>
    <submittedName>
        <fullName evidence="2">Carboxypeptidase-like regulatory domain-containing protein</fullName>
    </submittedName>
</protein>
<keyword evidence="1" id="KW-0732">Signal</keyword>
<gene>
    <name evidence="2" type="ORF">MQC88_04145</name>
</gene>
<sequence length="100" mass="10208">MNTKSRALAIAASLLLGATAVAQAQSSSGHIAGSAVAGETIVVDGVGNGFHRELKIDKDGKYAIRRVPVGIYVVTRNAADGSAGTPQRVEVHVGVTARVK</sequence>
<dbReference type="SUPFAM" id="SSF49478">
    <property type="entry name" value="Cna protein B-type domain"/>
    <property type="match status" value="1"/>
</dbReference>